<feature type="non-terminal residue" evidence="1">
    <location>
        <position position="1"/>
    </location>
</feature>
<reference evidence="1" key="1">
    <citation type="submission" date="2021-06" db="EMBL/GenBank/DDBJ databases">
        <authorList>
            <person name="Hodson N. C."/>
            <person name="Mongue J. A."/>
            <person name="Jaron S. K."/>
        </authorList>
    </citation>
    <scope>NUCLEOTIDE SEQUENCE</scope>
</reference>
<keyword evidence="2" id="KW-1185">Reference proteome</keyword>
<sequence length="85" mass="9549">STLGCRNNQVDWKGFQSRPRKIPLLSGTTTAAENVQLHLQLYNTSRGPSSGNHNICSCTVEYDSVEFKSESPKRFIKFTSLRVNT</sequence>
<name>A0A8J2PMC2_9HEXA</name>
<protein>
    <submittedName>
        <fullName evidence="1">Uncharacterized protein</fullName>
    </submittedName>
</protein>
<dbReference type="EMBL" id="CAJVCH010464511">
    <property type="protein sequence ID" value="CAG7819955.1"/>
    <property type="molecule type" value="Genomic_DNA"/>
</dbReference>
<dbReference type="AlphaFoldDB" id="A0A8J2PMC2"/>
<comment type="caution">
    <text evidence="1">The sequence shown here is derived from an EMBL/GenBank/DDBJ whole genome shotgun (WGS) entry which is preliminary data.</text>
</comment>
<evidence type="ECO:0000313" key="2">
    <source>
        <dbReference type="Proteomes" id="UP000708208"/>
    </source>
</evidence>
<organism evidence="1 2">
    <name type="scientific">Allacma fusca</name>
    <dbReference type="NCBI Taxonomy" id="39272"/>
    <lineage>
        <taxon>Eukaryota</taxon>
        <taxon>Metazoa</taxon>
        <taxon>Ecdysozoa</taxon>
        <taxon>Arthropoda</taxon>
        <taxon>Hexapoda</taxon>
        <taxon>Collembola</taxon>
        <taxon>Symphypleona</taxon>
        <taxon>Sminthuridae</taxon>
        <taxon>Allacma</taxon>
    </lineage>
</organism>
<accession>A0A8J2PMC2</accession>
<evidence type="ECO:0000313" key="1">
    <source>
        <dbReference type="EMBL" id="CAG7819955.1"/>
    </source>
</evidence>
<dbReference type="Proteomes" id="UP000708208">
    <property type="component" value="Unassembled WGS sequence"/>
</dbReference>
<proteinExistence type="predicted"/>
<gene>
    <name evidence="1" type="ORF">AFUS01_LOCUS30369</name>
</gene>